<gene>
    <name evidence="7" type="primary">TRPM6</name>
    <name evidence="7" type="ORF">TR113749</name>
</gene>
<keyword evidence="3" id="KW-1133">Transmembrane helix</keyword>
<dbReference type="AlphaFoldDB" id="A0A0X3Q1T8"/>
<evidence type="ECO:0000313" key="7">
    <source>
        <dbReference type="EMBL" id="JAP57904.1"/>
    </source>
</evidence>
<evidence type="ECO:0000256" key="1">
    <source>
        <dbReference type="ARBA" id="ARBA00004141"/>
    </source>
</evidence>
<dbReference type="PANTHER" id="PTHR13800">
    <property type="entry name" value="TRANSIENT RECEPTOR POTENTIAL CATION CHANNEL, SUBFAMILY M, MEMBER 6"/>
    <property type="match status" value="1"/>
</dbReference>
<keyword evidence="2" id="KW-0812">Transmembrane</keyword>
<evidence type="ECO:0000256" key="3">
    <source>
        <dbReference type="ARBA" id="ARBA00022989"/>
    </source>
</evidence>
<feature type="region of interest" description="Disordered" evidence="5">
    <location>
        <begin position="211"/>
        <end position="241"/>
    </location>
</feature>
<sequence>STRPSKLMKNNFVAVFPSRDYMDVISRYIRKQIRPRRQRALSPTEEFLEESYIPLKPQGSCNASDNELIYYGRISFKNISSNTASYCRYLRLSEPETLDGVLMLIKDYWKIFDDSENLICLSFLGSVDKYSVEEVQQIFFQLLIEITNSKRLVLFSSGEDNNLTKTLGRALARVRSLLMFFKKGYKPPYFVGFLPWDNLQHPERFEKQGETVILNEGDKEKKAEDDENADNDEEKAADEKESMESICPYLTHLFFVNERGGEIPHTCNDFRHRLESGLAPSLRGSIGQILFGGDITTAFQVNRTGDLPLVVLKNSGGFADILALSMLFKGGNKNFQKFTSAQEEIIAGKLTGLRGADRKTSKKAYRFLVESVKLEEFVFIHDLSQGRDISNTVLYALLTSHDDELCFLKLAIVWDKLEEFVQCVNGRSTLLEEKEISELFLLALQQNRHNFIDELAKLDLGANLRVTLEDLRLLYNRGAGTKNLRSILNACGLHLKTAKEDKSDRKKKDAEGERGERISEFKILAAMKIDKDAPQCIIYLEEVYTFLKRMFAEMDIFSYKKDKRGLALDEFVNEDLHEPLKHLVIWAVLMDYPELAQSLLQHCPNPTCVALLGSAIYDFCRQYIPSYDDEEQMRYLEQSETLENIACQLAITIHDTN</sequence>
<proteinExistence type="predicted"/>
<dbReference type="GO" id="GO:0005886">
    <property type="term" value="C:plasma membrane"/>
    <property type="evidence" value="ECO:0007669"/>
    <property type="project" value="TreeGrafter"/>
</dbReference>
<feature type="non-terminal residue" evidence="7">
    <location>
        <position position="1"/>
    </location>
</feature>
<dbReference type="EMBL" id="GEEE01005321">
    <property type="protein sequence ID" value="JAP57904.1"/>
    <property type="molecule type" value="Transcribed_RNA"/>
</dbReference>
<feature type="domain" description="TRPM-like" evidence="6">
    <location>
        <begin position="432"/>
        <end position="649"/>
    </location>
</feature>
<keyword evidence="4" id="KW-0472">Membrane</keyword>
<protein>
    <submittedName>
        <fullName evidence="7">Transient receptor potential cation channel subfamily M member 6</fullName>
    </submittedName>
</protein>
<accession>A0A0X3Q1T8</accession>
<feature type="non-terminal residue" evidence="7">
    <location>
        <position position="657"/>
    </location>
</feature>
<dbReference type="Pfam" id="PF25508">
    <property type="entry name" value="TRPM2"/>
    <property type="match status" value="1"/>
</dbReference>
<evidence type="ECO:0000256" key="5">
    <source>
        <dbReference type="SAM" id="MobiDB-lite"/>
    </source>
</evidence>
<name>A0A0X3Q1T8_SCHSO</name>
<dbReference type="PANTHER" id="PTHR13800:SF12">
    <property type="entry name" value="TRANSIENT RECEPTOR POTENTIAL CATION CHANNEL SUBFAMILY M MEMBER-LIKE 2"/>
    <property type="match status" value="1"/>
</dbReference>
<evidence type="ECO:0000259" key="6">
    <source>
        <dbReference type="Pfam" id="PF25508"/>
    </source>
</evidence>
<organism evidence="7">
    <name type="scientific">Schistocephalus solidus</name>
    <name type="common">Tapeworm</name>
    <dbReference type="NCBI Taxonomy" id="70667"/>
    <lineage>
        <taxon>Eukaryota</taxon>
        <taxon>Metazoa</taxon>
        <taxon>Spiralia</taxon>
        <taxon>Lophotrochozoa</taxon>
        <taxon>Platyhelminthes</taxon>
        <taxon>Cestoda</taxon>
        <taxon>Eucestoda</taxon>
        <taxon>Diphyllobothriidea</taxon>
        <taxon>Diphyllobothriidae</taxon>
        <taxon>Schistocephalus</taxon>
    </lineage>
</organism>
<comment type="subcellular location">
    <subcellularLocation>
        <location evidence="1">Membrane</location>
        <topology evidence="1">Multi-pass membrane protein</topology>
    </subcellularLocation>
</comment>
<keyword evidence="7" id="KW-0675">Receptor</keyword>
<evidence type="ECO:0000256" key="4">
    <source>
        <dbReference type="ARBA" id="ARBA00023136"/>
    </source>
</evidence>
<dbReference type="GO" id="GO:0099604">
    <property type="term" value="F:ligand-gated calcium channel activity"/>
    <property type="evidence" value="ECO:0007669"/>
    <property type="project" value="TreeGrafter"/>
</dbReference>
<feature type="compositionally biased region" description="Acidic residues" evidence="5">
    <location>
        <begin position="225"/>
        <end position="236"/>
    </location>
</feature>
<evidence type="ECO:0000256" key="2">
    <source>
        <dbReference type="ARBA" id="ARBA00022692"/>
    </source>
</evidence>
<dbReference type="InterPro" id="IPR050927">
    <property type="entry name" value="TRPM"/>
</dbReference>
<dbReference type="InterPro" id="IPR057366">
    <property type="entry name" value="TRPM-like"/>
</dbReference>
<reference evidence="7" key="1">
    <citation type="submission" date="2016-01" db="EMBL/GenBank/DDBJ databases">
        <title>Reference transcriptome for the parasite Schistocephalus solidus: insights into the molecular evolution of parasitism.</title>
        <authorList>
            <person name="Hebert F.O."/>
            <person name="Grambauer S."/>
            <person name="Barber I."/>
            <person name="Landry C.R."/>
            <person name="Aubin-Horth N."/>
        </authorList>
    </citation>
    <scope>NUCLEOTIDE SEQUENCE</scope>
</reference>